<keyword evidence="1" id="KW-0820">tRNA-binding</keyword>
<sequence>MGAPLYAHPGKHRRTSLLLSHLSPDSSENSQPSDSSWTARESSPASFTVQWRRKDRRGFLSNLACTKSIHQRSPFPFLVYRGGCIPPRRPHHKNHDTRTGRSNSPPPHTKFLPASQACSCHSFSSFPAFLSQRITAYPWKSVFFKTSPLSFFRSLLGEDSTDSFSITPRVQYPPTTKAFTALRPTRQLLPCPRISPLLSGERQRGTDEFRSEGARSLSLSLRNKSESASFLIVLPSTDDNRSKKKILSSSPVWGKKEALVSSYQERLPFQRPRFHMTAVSMTVGRGERESYPGKPAHSLVDFSKGTLMFPDRSPVGLLSTAPMMDYTDSHWRMLMSFISRHLTLYTEMVSIPPSFSSLPPSVEPKVDPHYRIFQRLVGEVSSCRDLSNPCILQLGLSCLQAAYNTGRLIASEALFQANEERKEKREESTVFRVNLNCGCPSPRVAKSGTFGLSLMKDAKRVGDLCRRLYEGFSDLEMPQGRYTIEDMDAVERNKSCPYRFSSPSHSGFVISVKCRVGIVMADEGEEEIHGENEPKSFTEMDIKSRDRSIGGTRKSTPYTSSTSSCTYESLASFIDIVSSSSPVKHFEVHARPGILGGLTPKQNRCIPELKPAWVYQLCKDFPHLSFTLNGGITSFHEAEAHLIRSEDLLAGVMIGRGLLERPWYWASGADAFVERQLRRRDERDRRIERKDKEEELTRQGWSTPLVDEGNESSQEDSIIRRTERQENERRQESECTAQLSDGSTLRGIESRTSVLRIYAPPCTVTGAPKEARGSSSTCTRNCYRCMDTSFDDHVRTQEKEKSAGRLVTRREVLEAYAKYADYIERKLLLREAGKMNLEGGQMETKREKKGQEVRIKGQLQAVLKPLWNLFVGERGSRAFKQALQNAGEWGGAFPENRDLRRAVGSSRDTEDNGAGDGQSRDGCYDDYITQKEKQVYVHPGTTRRGMTQSRSSLGDIIRRATEKVPDEVLDRKNEET</sequence>
<dbReference type="EMBL" id="MIGC01001065">
    <property type="protein sequence ID" value="PHJ23607.1"/>
    <property type="molecule type" value="Genomic_DNA"/>
</dbReference>
<dbReference type="Gene3D" id="3.20.20.70">
    <property type="entry name" value="Aldolase class I"/>
    <property type="match status" value="1"/>
</dbReference>
<name>A0A2C6L4B4_9APIC</name>
<dbReference type="Proteomes" id="UP000221165">
    <property type="component" value="Unassembled WGS sequence"/>
</dbReference>
<dbReference type="Pfam" id="PF01207">
    <property type="entry name" value="Dus"/>
    <property type="match status" value="1"/>
</dbReference>
<dbReference type="GO" id="GO:0000049">
    <property type="term" value="F:tRNA binding"/>
    <property type="evidence" value="ECO:0007669"/>
    <property type="project" value="UniProtKB-KW"/>
</dbReference>
<dbReference type="GeneID" id="94425952"/>
<dbReference type="RefSeq" id="XP_067925282.1">
    <property type="nucleotide sequence ID" value="XM_068062741.1"/>
</dbReference>
<evidence type="ECO:0000256" key="4">
    <source>
        <dbReference type="SAM" id="MobiDB-lite"/>
    </source>
</evidence>
<feature type="compositionally biased region" description="Low complexity" evidence="4">
    <location>
        <begin position="22"/>
        <end position="36"/>
    </location>
</feature>
<feature type="region of interest" description="Disordered" evidence="4">
    <location>
        <begin position="903"/>
        <end position="924"/>
    </location>
</feature>
<dbReference type="InterPro" id="IPR013785">
    <property type="entry name" value="Aldolase_TIM"/>
</dbReference>
<dbReference type="VEuPathDB" id="ToxoDB:CSUI_002541"/>
<feature type="region of interest" description="Disordered" evidence="4">
    <location>
        <begin position="938"/>
        <end position="976"/>
    </location>
</feature>
<organism evidence="6 7">
    <name type="scientific">Cystoisospora suis</name>
    <dbReference type="NCBI Taxonomy" id="483139"/>
    <lineage>
        <taxon>Eukaryota</taxon>
        <taxon>Sar</taxon>
        <taxon>Alveolata</taxon>
        <taxon>Apicomplexa</taxon>
        <taxon>Conoidasida</taxon>
        <taxon>Coccidia</taxon>
        <taxon>Eucoccidiorida</taxon>
        <taxon>Eimeriorina</taxon>
        <taxon>Sarcocystidae</taxon>
        <taxon>Cystoisospora</taxon>
    </lineage>
</organism>
<keyword evidence="2" id="KW-0521">NADP</keyword>
<dbReference type="SUPFAM" id="SSF51395">
    <property type="entry name" value="FMN-linked oxidoreductases"/>
    <property type="match status" value="1"/>
</dbReference>
<feature type="region of interest" description="Disordered" evidence="4">
    <location>
        <begin position="691"/>
        <end position="743"/>
    </location>
</feature>
<evidence type="ECO:0000256" key="2">
    <source>
        <dbReference type="ARBA" id="ARBA00022857"/>
    </source>
</evidence>
<keyword evidence="7" id="KW-1185">Reference proteome</keyword>
<feature type="compositionally biased region" description="Basic and acidic residues" evidence="4">
    <location>
        <begin position="527"/>
        <end position="548"/>
    </location>
</feature>
<protein>
    <submittedName>
        <fullName evidence="6">Dihydrouridine synthase protein</fullName>
    </submittedName>
</protein>
<evidence type="ECO:0000313" key="6">
    <source>
        <dbReference type="EMBL" id="PHJ23607.1"/>
    </source>
</evidence>
<dbReference type="InterPro" id="IPR004653">
    <property type="entry name" value="DusA"/>
</dbReference>
<dbReference type="GO" id="GO:0017150">
    <property type="term" value="F:tRNA dihydrouridine synthase activity"/>
    <property type="evidence" value="ECO:0007669"/>
    <property type="project" value="InterPro"/>
</dbReference>
<feature type="compositionally biased region" description="Basic and acidic residues" evidence="4">
    <location>
        <begin position="717"/>
        <end position="733"/>
    </location>
</feature>
<gene>
    <name evidence="6" type="ORF">CSUI_002541</name>
</gene>
<evidence type="ECO:0000259" key="5">
    <source>
        <dbReference type="Pfam" id="PF01207"/>
    </source>
</evidence>
<comment type="caution">
    <text evidence="6">The sequence shown here is derived from an EMBL/GenBank/DDBJ whole genome shotgun (WGS) entry which is preliminary data.</text>
</comment>
<dbReference type="OrthoDB" id="333203at2759"/>
<dbReference type="AlphaFoldDB" id="A0A2C6L4B4"/>
<feature type="compositionally biased region" description="Low complexity" evidence="4">
    <location>
        <begin position="552"/>
        <end position="562"/>
    </location>
</feature>
<proteinExistence type="predicted"/>
<keyword evidence="3" id="KW-0694">RNA-binding</keyword>
<feature type="region of interest" description="Disordered" evidence="4">
    <location>
        <begin position="22"/>
        <end position="41"/>
    </location>
</feature>
<evidence type="ECO:0000256" key="1">
    <source>
        <dbReference type="ARBA" id="ARBA00022555"/>
    </source>
</evidence>
<evidence type="ECO:0000256" key="3">
    <source>
        <dbReference type="ARBA" id="ARBA00022884"/>
    </source>
</evidence>
<feature type="region of interest" description="Disordered" evidence="4">
    <location>
        <begin position="525"/>
        <end position="562"/>
    </location>
</feature>
<dbReference type="InterPro" id="IPR035587">
    <property type="entry name" value="DUS-like_FMN-bd"/>
</dbReference>
<evidence type="ECO:0000313" key="7">
    <source>
        <dbReference type="Proteomes" id="UP000221165"/>
    </source>
</evidence>
<dbReference type="PANTHER" id="PTHR42907">
    <property type="entry name" value="FMN-LINKED OXIDOREDUCTASES SUPERFAMILY PROTEIN"/>
    <property type="match status" value="1"/>
</dbReference>
<feature type="region of interest" description="Disordered" evidence="4">
    <location>
        <begin position="88"/>
        <end position="108"/>
    </location>
</feature>
<dbReference type="PANTHER" id="PTHR42907:SF1">
    <property type="entry name" value="FMN-LINKED OXIDOREDUCTASES SUPERFAMILY PROTEIN"/>
    <property type="match status" value="1"/>
</dbReference>
<reference evidence="6 7" key="1">
    <citation type="journal article" date="2017" name="Int. J. Parasitol.">
        <title>The genome of the protozoan parasite Cystoisospora suis and a reverse vaccinology approach to identify vaccine candidates.</title>
        <authorList>
            <person name="Palmieri N."/>
            <person name="Shrestha A."/>
            <person name="Ruttkowski B."/>
            <person name="Beck T."/>
            <person name="Vogl C."/>
            <person name="Tomley F."/>
            <person name="Blake D.P."/>
            <person name="Joachim A."/>
        </authorList>
    </citation>
    <scope>NUCLEOTIDE SEQUENCE [LARGE SCALE GENOMIC DNA]</scope>
    <source>
        <strain evidence="6 7">Wien I</strain>
    </source>
</reference>
<feature type="compositionally biased region" description="Basic and acidic residues" evidence="4">
    <location>
        <begin position="956"/>
        <end position="976"/>
    </location>
</feature>
<feature type="domain" description="DUS-like FMN-binding" evidence="5">
    <location>
        <begin position="567"/>
        <end position="679"/>
    </location>
</feature>
<accession>A0A2C6L4B4</accession>